<name>A0A8H6TCM6_9AGAR</name>
<evidence type="ECO:0000256" key="2">
    <source>
        <dbReference type="SAM" id="Phobius"/>
    </source>
</evidence>
<dbReference type="RefSeq" id="XP_037225014.1">
    <property type="nucleotide sequence ID" value="XM_037357104.1"/>
</dbReference>
<feature type="region of interest" description="Disordered" evidence="1">
    <location>
        <begin position="318"/>
        <end position="337"/>
    </location>
</feature>
<evidence type="ECO:0000313" key="3">
    <source>
        <dbReference type="EMBL" id="KAF7314991.1"/>
    </source>
</evidence>
<protein>
    <submittedName>
        <fullName evidence="3">Uncharacterized protein</fullName>
    </submittedName>
</protein>
<comment type="caution">
    <text evidence="3">The sequence shown here is derived from an EMBL/GenBank/DDBJ whole genome shotgun (WGS) entry which is preliminary data.</text>
</comment>
<dbReference type="AlphaFoldDB" id="A0A8H6TCM6"/>
<evidence type="ECO:0000313" key="4">
    <source>
        <dbReference type="Proteomes" id="UP000636479"/>
    </source>
</evidence>
<feature type="transmembrane region" description="Helical" evidence="2">
    <location>
        <begin position="37"/>
        <end position="55"/>
    </location>
</feature>
<feature type="transmembrane region" description="Helical" evidence="2">
    <location>
        <begin position="238"/>
        <end position="259"/>
    </location>
</feature>
<reference evidence="3" key="1">
    <citation type="submission" date="2020-05" db="EMBL/GenBank/DDBJ databases">
        <title>Mycena genomes resolve the evolution of fungal bioluminescence.</title>
        <authorList>
            <person name="Tsai I.J."/>
        </authorList>
    </citation>
    <scope>NUCLEOTIDE SEQUENCE</scope>
    <source>
        <strain evidence="3">171206Taipei</strain>
    </source>
</reference>
<feature type="transmembrane region" description="Helical" evidence="2">
    <location>
        <begin position="271"/>
        <end position="289"/>
    </location>
</feature>
<dbReference type="OrthoDB" id="3174341at2759"/>
<keyword evidence="2" id="KW-1133">Transmembrane helix</keyword>
<keyword evidence="4" id="KW-1185">Reference proteome</keyword>
<dbReference type="EMBL" id="JACAZF010000001">
    <property type="protein sequence ID" value="KAF7314991.1"/>
    <property type="molecule type" value="Genomic_DNA"/>
</dbReference>
<gene>
    <name evidence="3" type="ORF">MIND_00013200</name>
</gene>
<proteinExistence type="predicted"/>
<dbReference type="GeneID" id="59339620"/>
<keyword evidence="2" id="KW-0812">Transmembrane</keyword>
<accession>A0A8H6TCM6</accession>
<keyword evidence="2" id="KW-0472">Membrane</keyword>
<feature type="transmembrane region" description="Helical" evidence="2">
    <location>
        <begin position="145"/>
        <end position="167"/>
    </location>
</feature>
<feature type="transmembrane region" description="Helical" evidence="2">
    <location>
        <begin position="187"/>
        <end position="207"/>
    </location>
</feature>
<sequence>MLPLSERGILLDLTPTEAQISTIADLKIRFLNITGEAASYGVFMTVAWLATSSLISKGLRDSPPRQVLFGLTIFTLLATTTHLALHLTSLILQLPGIVMLDRDINPWVLLRKINVVQTGLRRAIYFISDAIVIWRAWAIWHDNQIVRLVLAFFLLSTFATSLSLYILNIKSILYGAHYPSMLKNFLGTFPLLITNFAATGLIAYKLWYYRANLKKYLSPAAAYASPHSHSPGPKIERVLILLIESGVVYGILWVVLMVGDFGYYGDFEMEWFQPNMSALYPVLVILFVAKGKLLSEGDLTGGSIQVVSMPLSFVHTNSPPHSDAAGSNKGSQFLDAR</sequence>
<feature type="transmembrane region" description="Helical" evidence="2">
    <location>
        <begin position="67"/>
        <end position="100"/>
    </location>
</feature>
<dbReference type="Proteomes" id="UP000636479">
    <property type="component" value="Unassembled WGS sequence"/>
</dbReference>
<evidence type="ECO:0000256" key="1">
    <source>
        <dbReference type="SAM" id="MobiDB-lite"/>
    </source>
</evidence>
<organism evidence="3 4">
    <name type="scientific">Mycena indigotica</name>
    <dbReference type="NCBI Taxonomy" id="2126181"/>
    <lineage>
        <taxon>Eukaryota</taxon>
        <taxon>Fungi</taxon>
        <taxon>Dikarya</taxon>
        <taxon>Basidiomycota</taxon>
        <taxon>Agaricomycotina</taxon>
        <taxon>Agaricomycetes</taxon>
        <taxon>Agaricomycetidae</taxon>
        <taxon>Agaricales</taxon>
        <taxon>Marasmiineae</taxon>
        <taxon>Mycenaceae</taxon>
        <taxon>Mycena</taxon>
    </lineage>
</organism>